<dbReference type="InterPro" id="IPR006528">
    <property type="entry name" value="Phage_head_morphogenesis_dom"/>
</dbReference>
<organism evidence="2 3">
    <name type="scientific">Acetobacter indonesiensis</name>
    <dbReference type="NCBI Taxonomy" id="104101"/>
    <lineage>
        <taxon>Bacteria</taxon>
        <taxon>Pseudomonadati</taxon>
        <taxon>Pseudomonadota</taxon>
        <taxon>Alphaproteobacteria</taxon>
        <taxon>Acetobacterales</taxon>
        <taxon>Acetobacteraceae</taxon>
        <taxon>Acetobacter</taxon>
    </lineage>
</organism>
<gene>
    <name evidence="2" type="ORF">HK17_11675</name>
</gene>
<dbReference type="EMBL" id="JOPA01000036">
    <property type="protein sequence ID" value="OUI91443.1"/>
    <property type="molecule type" value="Genomic_DNA"/>
</dbReference>
<evidence type="ECO:0000313" key="2">
    <source>
        <dbReference type="EMBL" id="OUI91443.1"/>
    </source>
</evidence>
<reference evidence="3" key="1">
    <citation type="submission" date="2014-06" db="EMBL/GenBank/DDBJ databases">
        <authorList>
            <person name="Winans N.J."/>
            <person name="Newell P.D."/>
            <person name="Douglas A.E."/>
        </authorList>
    </citation>
    <scope>NUCLEOTIDE SEQUENCE [LARGE SCALE GENOMIC DNA]</scope>
</reference>
<proteinExistence type="predicted"/>
<dbReference type="AlphaFoldDB" id="A0A252ANU5"/>
<comment type="caution">
    <text evidence="2">The sequence shown here is derived from an EMBL/GenBank/DDBJ whole genome shotgun (WGS) entry which is preliminary data.</text>
</comment>
<feature type="domain" description="Phage head morphogenesis" evidence="1">
    <location>
        <begin position="93"/>
        <end position="200"/>
    </location>
</feature>
<dbReference type="NCBIfam" id="TIGR01641">
    <property type="entry name" value="phageSPP1_gp7"/>
    <property type="match status" value="1"/>
</dbReference>
<accession>A0A252ANU5</accession>
<dbReference type="Proteomes" id="UP000194641">
    <property type="component" value="Unassembled WGS sequence"/>
</dbReference>
<dbReference type="Pfam" id="PF04233">
    <property type="entry name" value="Phage_Mu_F"/>
    <property type="match status" value="1"/>
</dbReference>
<evidence type="ECO:0000259" key="1">
    <source>
        <dbReference type="Pfam" id="PF04233"/>
    </source>
</evidence>
<sequence length="207" mass="23014">MMFDGSGDSNPLPLTSALNRYALVLRPWAEQAAWRMVDDTARTVSRNWRTYSAQMGRELRREIEETDTGPAMKALLAEQVQLITSLPTEAADRVQRIATEGLVTGARFDQLRDEILRTGDVTASRATTIARTETSRASSVLTEVRARAVGSTGYIWRSHRDKRTRPSHRAMNGQFVAWDSPPTLDKLTGHAGCVPNCRCFAVPVLPE</sequence>
<name>A0A252ANU5_9PROT</name>
<protein>
    <recommendedName>
        <fullName evidence="1">Phage head morphogenesis domain-containing protein</fullName>
    </recommendedName>
</protein>
<evidence type="ECO:0000313" key="3">
    <source>
        <dbReference type="Proteomes" id="UP000194641"/>
    </source>
</evidence>